<name>A0AAN7BCU3_9PEZI</name>
<proteinExistence type="predicted"/>
<feature type="region of interest" description="Disordered" evidence="1">
    <location>
        <begin position="78"/>
        <end position="113"/>
    </location>
</feature>
<comment type="caution">
    <text evidence="2">The sequence shown here is derived from an EMBL/GenBank/DDBJ whole genome shotgun (WGS) entry which is preliminary data.</text>
</comment>
<dbReference type="AlphaFoldDB" id="A0AAN7BCU3"/>
<evidence type="ECO:0000313" key="2">
    <source>
        <dbReference type="EMBL" id="KAK4216265.1"/>
    </source>
</evidence>
<reference evidence="2" key="2">
    <citation type="submission" date="2023-05" db="EMBL/GenBank/DDBJ databases">
        <authorList>
            <consortium name="Lawrence Berkeley National Laboratory"/>
            <person name="Steindorff A."/>
            <person name="Hensen N."/>
            <person name="Bonometti L."/>
            <person name="Westerberg I."/>
            <person name="Brannstrom I.O."/>
            <person name="Guillou S."/>
            <person name="Cros-Aarteil S."/>
            <person name="Calhoun S."/>
            <person name="Haridas S."/>
            <person name="Kuo A."/>
            <person name="Mondo S."/>
            <person name="Pangilinan J."/>
            <person name="Riley R."/>
            <person name="Labutti K."/>
            <person name="Andreopoulos B."/>
            <person name="Lipzen A."/>
            <person name="Chen C."/>
            <person name="Yanf M."/>
            <person name="Daum C."/>
            <person name="Ng V."/>
            <person name="Clum A."/>
            <person name="Ohm R."/>
            <person name="Martin F."/>
            <person name="Silar P."/>
            <person name="Natvig D."/>
            <person name="Lalanne C."/>
            <person name="Gautier V."/>
            <person name="Ament-Velasquez S.L."/>
            <person name="Kruys A."/>
            <person name="Hutchinson M.I."/>
            <person name="Powell A.J."/>
            <person name="Barry K."/>
            <person name="Miller A.N."/>
            <person name="Grigoriev I.V."/>
            <person name="Debuchy R."/>
            <person name="Gladieux P."/>
            <person name="Thoren M.H."/>
            <person name="Johannesson H."/>
        </authorList>
    </citation>
    <scope>NUCLEOTIDE SEQUENCE</scope>
    <source>
        <strain evidence="2">PSN293</strain>
    </source>
</reference>
<keyword evidence="3" id="KW-1185">Reference proteome</keyword>
<feature type="region of interest" description="Disordered" evidence="1">
    <location>
        <begin position="256"/>
        <end position="275"/>
    </location>
</feature>
<feature type="compositionally biased region" description="Basic and acidic residues" evidence="1">
    <location>
        <begin position="93"/>
        <end position="111"/>
    </location>
</feature>
<feature type="compositionally biased region" description="Basic and acidic residues" evidence="1">
    <location>
        <begin position="144"/>
        <end position="158"/>
    </location>
</feature>
<organism evidence="2 3">
    <name type="scientific">Rhypophila decipiens</name>
    <dbReference type="NCBI Taxonomy" id="261697"/>
    <lineage>
        <taxon>Eukaryota</taxon>
        <taxon>Fungi</taxon>
        <taxon>Dikarya</taxon>
        <taxon>Ascomycota</taxon>
        <taxon>Pezizomycotina</taxon>
        <taxon>Sordariomycetes</taxon>
        <taxon>Sordariomycetidae</taxon>
        <taxon>Sordariales</taxon>
        <taxon>Naviculisporaceae</taxon>
        <taxon>Rhypophila</taxon>
    </lineage>
</organism>
<sequence length="295" mass="31666">MHYQVASSLPSIVVSKRLPPALALGLSRESRAADQPRWSKPLQGHQWVKSRANSSRTIRRIGSWARSRGSQGDFLAGRFTAGRVGPSSGGSTRTDRDYLRQKGKGEQKTGERTMAGPLEAVLYSLVMSKMMKWCSIGAGVHGSRPGEHGGAKGTEMHLTKRPSKKPRRAANRVPDSAPGSKAVKNRSALHVHPGICRGSGGVSYPRVGLVMPPKKLVPQSLNGNPFLGLGIFLHAKLRTEQLSSIDIVDGGGFSPSSLHSGQISPCPSTTHARATLRTSSDIKRHHIRSLRGADS</sequence>
<dbReference type="EMBL" id="MU858070">
    <property type="protein sequence ID" value="KAK4216265.1"/>
    <property type="molecule type" value="Genomic_DNA"/>
</dbReference>
<dbReference type="Proteomes" id="UP001301769">
    <property type="component" value="Unassembled WGS sequence"/>
</dbReference>
<gene>
    <name evidence="2" type="ORF">QBC37DRAFT_417273</name>
</gene>
<evidence type="ECO:0000256" key="1">
    <source>
        <dbReference type="SAM" id="MobiDB-lite"/>
    </source>
</evidence>
<accession>A0AAN7BCU3</accession>
<feature type="region of interest" description="Disordered" evidence="1">
    <location>
        <begin position="143"/>
        <end position="184"/>
    </location>
</feature>
<protein>
    <submittedName>
        <fullName evidence="2">Uncharacterized protein</fullName>
    </submittedName>
</protein>
<feature type="compositionally biased region" description="Basic residues" evidence="1">
    <location>
        <begin position="159"/>
        <end position="170"/>
    </location>
</feature>
<evidence type="ECO:0000313" key="3">
    <source>
        <dbReference type="Proteomes" id="UP001301769"/>
    </source>
</evidence>
<reference evidence="2" key="1">
    <citation type="journal article" date="2023" name="Mol. Phylogenet. Evol.">
        <title>Genome-scale phylogeny and comparative genomics of the fungal order Sordariales.</title>
        <authorList>
            <person name="Hensen N."/>
            <person name="Bonometti L."/>
            <person name="Westerberg I."/>
            <person name="Brannstrom I.O."/>
            <person name="Guillou S."/>
            <person name="Cros-Aarteil S."/>
            <person name="Calhoun S."/>
            <person name="Haridas S."/>
            <person name="Kuo A."/>
            <person name="Mondo S."/>
            <person name="Pangilinan J."/>
            <person name="Riley R."/>
            <person name="LaButti K."/>
            <person name="Andreopoulos B."/>
            <person name="Lipzen A."/>
            <person name="Chen C."/>
            <person name="Yan M."/>
            <person name="Daum C."/>
            <person name="Ng V."/>
            <person name="Clum A."/>
            <person name="Steindorff A."/>
            <person name="Ohm R.A."/>
            <person name="Martin F."/>
            <person name="Silar P."/>
            <person name="Natvig D.O."/>
            <person name="Lalanne C."/>
            <person name="Gautier V."/>
            <person name="Ament-Velasquez S.L."/>
            <person name="Kruys A."/>
            <person name="Hutchinson M.I."/>
            <person name="Powell A.J."/>
            <person name="Barry K."/>
            <person name="Miller A.N."/>
            <person name="Grigoriev I.V."/>
            <person name="Debuchy R."/>
            <person name="Gladieux P."/>
            <person name="Hiltunen Thoren M."/>
            <person name="Johannesson H."/>
        </authorList>
    </citation>
    <scope>NUCLEOTIDE SEQUENCE</scope>
    <source>
        <strain evidence="2">PSN293</strain>
    </source>
</reference>